<evidence type="ECO:0000256" key="1">
    <source>
        <dbReference type="SAM" id="Phobius"/>
    </source>
</evidence>
<dbReference type="EMBL" id="JACOZA010000029">
    <property type="protein sequence ID" value="MBI2096749.1"/>
    <property type="molecule type" value="Genomic_DNA"/>
</dbReference>
<sequence>MHFATKFLLRIGVNVLALYLIPLFLPGFMVAAEWKAMLAGAVLLALAHGLLKPLLRLVTFPFIIITFGLFNIVINFVLLVIADNLSPAITIADLKTTFIASIIIGILNSII</sequence>
<reference evidence="2" key="1">
    <citation type="submission" date="2020-07" db="EMBL/GenBank/DDBJ databases">
        <title>Huge and variable diversity of episymbiotic CPR bacteria and DPANN archaea in groundwater ecosystems.</title>
        <authorList>
            <person name="He C.Y."/>
            <person name="Keren R."/>
            <person name="Whittaker M."/>
            <person name="Farag I.F."/>
            <person name="Doudna J."/>
            <person name="Cate J.H.D."/>
            <person name="Banfield J.F."/>
        </authorList>
    </citation>
    <scope>NUCLEOTIDE SEQUENCE</scope>
    <source>
        <strain evidence="2">NC_groundwater_193_Ag_S-0.1um_51_7</strain>
    </source>
</reference>
<comment type="caution">
    <text evidence="2">The sequence shown here is derived from an EMBL/GenBank/DDBJ whole genome shotgun (WGS) entry which is preliminary data.</text>
</comment>
<keyword evidence="1" id="KW-0812">Transmembrane</keyword>
<feature type="transmembrane region" description="Helical" evidence="1">
    <location>
        <begin position="58"/>
        <end position="82"/>
    </location>
</feature>
<dbReference type="AlphaFoldDB" id="A0A931SBD1"/>
<feature type="transmembrane region" description="Helical" evidence="1">
    <location>
        <begin position="88"/>
        <end position="110"/>
    </location>
</feature>
<dbReference type="PANTHER" id="PTHR37309">
    <property type="entry name" value="SLR0284 PROTEIN"/>
    <property type="match status" value="1"/>
</dbReference>
<feature type="transmembrane region" description="Helical" evidence="1">
    <location>
        <begin position="7"/>
        <end position="28"/>
    </location>
</feature>
<accession>A0A931SBD1</accession>
<proteinExistence type="predicted"/>
<organism evidence="2 3">
    <name type="scientific">Candidatus Sungiibacteriota bacterium</name>
    <dbReference type="NCBI Taxonomy" id="2750080"/>
    <lineage>
        <taxon>Bacteria</taxon>
        <taxon>Candidatus Sungiibacteriota</taxon>
    </lineage>
</organism>
<feature type="transmembrane region" description="Helical" evidence="1">
    <location>
        <begin position="34"/>
        <end position="51"/>
    </location>
</feature>
<dbReference type="InterPro" id="IPR007165">
    <property type="entry name" value="Phage_holin_4_2"/>
</dbReference>
<evidence type="ECO:0000313" key="3">
    <source>
        <dbReference type="Proteomes" id="UP000724148"/>
    </source>
</evidence>
<dbReference type="Proteomes" id="UP000724148">
    <property type="component" value="Unassembled WGS sequence"/>
</dbReference>
<keyword evidence="1" id="KW-1133">Transmembrane helix</keyword>
<dbReference type="Pfam" id="PF04020">
    <property type="entry name" value="Phage_holin_4_2"/>
    <property type="match status" value="1"/>
</dbReference>
<evidence type="ECO:0000313" key="2">
    <source>
        <dbReference type="EMBL" id="MBI2096749.1"/>
    </source>
</evidence>
<keyword evidence="1" id="KW-0472">Membrane</keyword>
<name>A0A931SBD1_9BACT</name>
<dbReference type="PANTHER" id="PTHR37309:SF1">
    <property type="entry name" value="SLR0284 PROTEIN"/>
    <property type="match status" value="1"/>
</dbReference>
<protein>
    <submittedName>
        <fullName evidence="2">Phage holin family protein</fullName>
    </submittedName>
</protein>
<gene>
    <name evidence="2" type="ORF">HYT40_01155</name>
</gene>